<feature type="transmembrane region" description="Helical" evidence="1">
    <location>
        <begin position="48"/>
        <end position="74"/>
    </location>
</feature>
<keyword evidence="1" id="KW-1133">Transmembrane helix</keyword>
<comment type="caution">
    <text evidence="2">The sequence shown here is derived from an EMBL/GenBank/DDBJ whole genome shotgun (WGS) entry which is preliminary data.</text>
</comment>
<organism evidence="2 3">
    <name type="scientific">candidate division WOR-1 bacterium DG_54_3</name>
    <dbReference type="NCBI Taxonomy" id="1703775"/>
    <lineage>
        <taxon>Bacteria</taxon>
        <taxon>Bacillati</taxon>
        <taxon>Saganbacteria</taxon>
    </lineage>
</organism>
<evidence type="ECO:0000313" key="3">
    <source>
        <dbReference type="Proteomes" id="UP000051861"/>
    </source>
</evidence>
<dbReference type="EMBL" id="LIZX01000016">
    <property type="protein sequence ID" value="KPJ69694.1"/>
    <property type="molecule type" value="Genomic_DNA"/>
</dbReference>
<name>A0A0S7Y4L6_UNCSA</name>
<protein>
    <submittedName>
        <fullName evidence="2">Uncharacterized protein</fullName>
    </submittedName>
</protein>
<proteinExistence type="predicted"/>
<feature type="transmembrane region" description="Helical" evidence="1">
    <location>
        <begin position="20"/>
        <end position="42"/>
    </location>
</feature>
<evidence type="ECO:0000256" key="1">
    <source>
        <dbReference type="SAM" id="Phobius"/>
    </source>
</evidence>
<reference evidence="2 3" key="1">
    <citation type="journal article" date="2015" name="Microbiome">
        <title>Genomic resolution of linkages in carbon, nitrogen, and sulfur cycling among widespread estuary sediment bacteria.</title>
        <authorList>
            <person name="Baker B.J."/>
            <person name="Lazar C.S."/>
            <person name="Teske A.P."/>
            <person name="Dick G.J."/>
        </authorList>
    </citation>
    <scope>NUCLEOTIDE SEQUENCE [LARGE SCALE GENOMIC DNA]</scope>
    <source>
        <strain evidence="2">DG_54_3</strain>
    </source>
</reference>
<accession>A0A0S7Y4L6</accession>
<dbReference type="Proteomes" id="UP000051861">
    <property type="component" value="Unassembled WGS sequence"/>
</dbReference>
<keyword evidence="1" id="KW-0812">Transmembrane</keyword>
<gene>
    <name evidence="2" type="ORF">AMJ44_02780</name>
</gene>
<evidence type="ECO:0000313" key="2">
    <source>
        <dbReference type="EMBL" id="KPJ69694.1"/>
    </source>
</evidence>
<dbReference type="AlphaFoldDB" id="A0A0S7Y4L6"/>
<keyword evidence="1" id="KW-0472">Membrane</keyword>
<sequence>MGEFLKALYNTKTLGLGWAIWWRTALVVLAHFVVIFILSMLIQNLGAAILGIFNLIVSILMLFVSFMALGWAVVRIKDKL</sequence>